<evidence type="ECO:0000313" key="4">
    <source>
        <dbReference type="Proteomes" id="UP000467214"/>
    </source>
</evidence>
<name>A0A845BI89_9NEIS</name>
<dbReference type="InterPro" id="IPR014973">
    <property type="entry name" value="DUF1835"/>
</dbReference>
<evidence type="ECO:0000259" key="1">
    <source>
        <dbReference type="Pfam" id="PF08874"/>
    </source>
</evidence>
<gene>
    <name evidence="3" type="ORF">GQF02_03320</name>
</gene>
<dbReference type="InterPro" id="IPR022123">
    <property type="entry name" value="DUF3658"/>
</dbReference>
<dbReference type="EMBL" id="WSSB01000002">
    <property type="protein sequence ID" value="MXR36005.1"/>
    <property type="molecule type" value="Genomic_DNA"/>
</dbReference>
<dbReference type="AlphaFoldDB" id="A0A845BI89"/>
<dbReference type="Proteomes" id="UP000467214">
    <property type="component" value="Unassembled WGS sequence"/>
</dbReference>
<sequence>MNMLHVVAGGHAADSLQALLADAQLAGAVLDWPDELSNGPLADADQIDPQLRIAHWQRLLRAYQPPQPDWDEAWQRQRAAACRTLLQAWEQSMPLTLWLGNHAGETLLLRMLAAQCPEQCELWVVDVSLHLDTPRPGLWAVGMYSAAELAPLAGDARLLSLPERQMLAEEWGDWQRAGDCVREVQAGRLQGRPLSCYDNVLLDGLAAHGCVGAARLVDESMRRIEHTFVSDIFLFWRVLELAEAGTLRLQTGAGQAPVLAAI</sequence>
<organism evidence="3 4">
    <name type="scientific">Craterilacuibacter sinensis</name>
    <dbReference type="NCBI Taxonomy" id="2686017"/>
    <lineage>
        <taxon>Bacteria</taxon>
        <taxon>Pseudomonadati</taxon>
        <taxon>Pseudomonadota</taxon>
        <taxon>Betaproteobacteria</taxon>
        <taxon>Neisseriales</taxon>
        <taxon>Neisseriaceae</taxon>
        <taxon>Craterilacuibacter</taxon>
    </lineage>
</organism>
<dbReference type="Pfam" id="PF08874">
    <property type="entry name" value="DUF1835"/>
    <property type="match status" value="1"/>
</dbReference>
<evidence type="ECO:0000313" key="3">
    <source>
        <dbReference type="EMBL" id="MXR36005.1"/>
    </source>
</evidence>
<feature type="domain" description="DUF3658" evidence="2">
    <location>
        <begin position="157"/>
        <end position="251"/>
    </location>
</feature>
<dbReference type="Pfam" id="PF12395">
    <property type="entry name" value="DUF3658"/>
    <property type="match status" value="1"/>
</dbReference>
<keyword evidence="4" id="KW-1185">Reference proteome</keyword>
<evidence type="ECO:0000259" key="2">
    <source>
        <dbReference type="Pfam" id="PF12395"/>
    </source>
</evidence>
<proteinExistence type="predicted"/>
<reference evidence="3 4" key="1">
    <citation type="submission" date="2019-12" db="EMBL/GenBank/DDBJ databases">
        <title>Neisseriaceae gen. nov. sp. Genome sequencing and assembly.</title>
        <authorList>
            <person name="Liu Z."/>
            <person name="Li A."/>
        </authorList>
    </citation>
    <scope>NUCLEOTIDE SEQUENCE [LARGE SCALE GENOMIC DNA]</scope>
    <source>
        <strain evidence="3 4">B2N2-7</strain>
    </source>
</reference>
<accession>A0A845BI89</accession>
<comment type="caution">
    <text evidence="3">The sequence shown here is derived from an EMBL/GenBank/DDBJ whole genome shotgun (WGS) entry which is preliminary data.</text>
</comment>
<protein>
    <submittedName>
        <fullName evidence="3">DUF1835 domain-containing protein</fullName>
    </submittedName>
</protein>
<feature type="domain" description="DUF1835" evidence="1">
    <location>
        <begin position="4"/>
        <end position="115"/>
    </location>
</feature>